<dbReference type="STRING" id="460265.Mnod_2440"/>
<keyword evidence="2" id="KW-1185">Reference proteome</keyword>
<reference evidence="1 2" key="1">
    <citation type="submission" date="2009-01" db="EMBL/GenBank/DDBJ databases">
        <title>Complete sequence of chromosome of Methylobacterium nodulans ORS 2060.</title>
        <authorList>
            <consortium name="US DOE Joint Genome Institute"/>
            <person name="Lucas S."/>
            <person name="Copeland A."/>
            <person name="Lapidus A."/>
            <person name="Glavina del Rio T."/>
            <person name="Dalin E."/>
            <person name="Tice H."/>
            <person name="Bruce D."/>
            <person name="Goodwin L."/>
            <person name="Pitluck S."/>
            <person name="Sims D."/>
            <person name="Brettin T."/>
            <person name="Detter J.C."/>
            <person name="Han C."/>
            <person name="Larimer F."/>
            <person name="Land M."/>
            <person name="Hauser L."/>
            <person name="Kyrpides N."/>
            <person name="Ivanova N."/>
            <person name="Marx C.J."/>
            <person name="Richardson P."/>
        </authorList>
    </citation>
    <scope>NUCLEOTIDE SEQUENCE [LARGE SCALE GENOMIC DNA]</scope>
    <source>
        <strain evidence="2">LMG 21967 / CNCM I-2342 / ORS 2060</strain>
    </source>
</reference>
<proteinExistence type="predicted"/>
<dbReference type="KEGG" id="mno:Mnod_2440"/>
<evidence type="ECO:0000313" key="1">
    <source>
        <dbReference type="EMBL" id="ACL57410.1"/>
    </source>
</evidence>
<sequence>MVEIEHVNIGRVPNDGQGDTPRVSFAKVNRNMAALVAALSDVQSAIGAAVAAAAAATASADQALSKEQAAFNAAFEALFVAWLLSRPTAPDGLGTNKVYRQGDASGGYTLFVTGTNT</sequence>
<evidence type="ECO:0000313" key="2">
    <source>
        <dbReference type="Proteomes" id="UP000008207"/>
    </source>
</evidence>
<dbReference type="OrthoDB" id="8002252at2"/>
<dbReference type="RefSeq" id="WP_015929090.1">
    <property type="nucleotide sequence ID" value="NC_011894.1"/>
</dbReference>
<organism evidence="1 2">
    <name type="scientific">Methylobacterium nodulans (strain LMG 21967 / CNCM I-2342 / ORS 2060)</name>
    <dbReference type="NCBI Taxonomy" id="460265"/>
    <lineage>
        <taxon>Bacteria</taxon>
        <taxon>Pseudomonadati</taxon>
        <taxon>Pseudomonadota</taxon>
        <taxon>Alphaproteobacteria</taxon>
        <taxon>Hyphomicrobiales</taxon>
        <taxon>Methylobacteriaceae</taxon>
        <taxon>Methylobacterium</taxon>
    </lineage>
</organism>
<name>B8ICJ9_METNO</name>
<accession>B8ICJ9</accession>
<protein>
    <submittedName>
        <fullName evidence="1">Uncharacterized protein</fullName>
    </submittedName>
</protein>
<dbReference type="AlphaFoldDB" id="B8ICJ9"/>
<dbReference type="EMBL" id="CP001349">
    <property type="protein sequence ID" value="ACL57410.1"/>
    <property type="molecule type" value="Genomic_DNA"/>
</dbReference>
<dbReference type="Proteomes" id="UP000008207">
    <property type="component" value="Chromosome"/>
</dbReference>
<gene>
    <name evidence="1" type="ordered locus">Mnod_2440</name>
</gene>
<dbReference type="HOGENOM" id="CLU_2082046_0_0_5"/>